<name>A0A2M7XCX8_9BACT</name>
<dbReference type="Proteomes" id="UP000229385">
    <property type="component" value="Unassembled WGS sequence"/>
</dbReference>
<dbReference type="GO" id="GO:0016779">
    <property type="term" value="F:nucleotidyltransferase activity"/>
    <property type="evidence" value="ECO:0007669"/>
    <property type="project" value="UniProtKB-KW"/>
</dbReference>
<dbReference type="PANTHER" id="PTHR43584">
    <property type="entry name" value="NUCLEOTIDYL TRANSFERASE"/>
    <property type="match status" value="1"/>
</dbReference>
<dbReference type="EMBL" id="PFWU01000025">
    <property type="protein sequence ID" value="PJA45682.1"/>
    <property type="molecule type" value="Genomic_DNA"/>
</dbReference>
<organism evidence="4 5">
    <name type="scientific">Candidatus Uhrbacteria bacterium CG_4_9_14_3_um_filter_50_9</name>
    <dbReference type="NCBI Taxonomy" id="1975035"/>
    <lineage>
        <taxon>Bacteria</taxon>
        <taxon>Candidatus Uhriibacteriota</taxon>
    </lineage>
</organism>
<proteinExistence type="predicted"/>
<keyword evidence="1" id="KW-0808">Transferase</keyword>
<keyword evidence="2" id="KW-0548">Nucleotidyltransferase</keyword>
<dbReference type="InterPro" id="IPR029044">
    <property type="entry name" value="Nucleotide-diphossugar_trans"/>
</dbReference>
<evidence type="ECO:0000256" key="1">
    <source>
        <dbReference type="ARBA" id="ARBA00022679"/>
    </source>
</evidence>
<gene>
    <name evidence="4" type="ORF">CO174_01980</name>
</gene>
<evidence type="ECO:0000259" key="3">
    <source>
        <dbReference type="Pfam" id="PF00483"/>
    </source>
</evidence>
<dbReference type="InterPro" id="IPR005835">
    <property type="entry name" value="NTP_transferase_dom"/>
</dbReference>
<dbReference type="Pfam" id="PF00483">
    <property type="entry name" value="NTP_transferase"/>
    <property type="match status" value="1"/>
</dbReference>
<feature type="domain" description="Nucleotidyl transferase" evidence="3">
    <location>
        <begin position="3"/>
        <end position="118"/>
    </location>
</feature>
<dbReference type="Gene3D" id="3.90.550.10">
    <property type="entry name" value="Spore Coat Polysaccharide Biosynthesis Protein SpsA, Chain A"/>
    <property type="match status" value="1"/>
</dbReference>
<dbReference type="CDD" id="cd04181">
    <property type="entry name" value="NTP_transferase"/>
    <property type="match status" value="1"/>
</dbReference>
<protein>
    <recommendedName>
        <fullName evidence="3">Nucleotidyl transferase domain-containing protein</fullName>
    </recommendedName>
</protein>
<evidence type="ECO:0000256" key="2">
    <source>
        <dbReference type="ARBA" id="ARBA00022695"/>
    </source>
</evidence>
<dbReference type="AlphaFoldDB" id="A0A2M7XCX8"/>
<evidence type="ECO:0000313" key="5">
    <source>
        <dbReference type="Proteomes" id="UP000229385"/>
    </source>
</evidence>
<dbReference type="SUPFAM" id="SSF53448">
    <property type="entry name" value="Nucleotide-diphospho-sugar transferases"/>
    <property type="match status" value="1"/>
</dbReference>
<dbReference type="InterPro" id="IPR050065">
    <property type="entry name" value="GlmU-like"/>
</dbReference>
<evidence type="ECO:0000313" key="4">
    <source>
        <dbReference type="EMBL" id="PJA45682.1"/>
    </source>
</evidence>
<reference evidence="5" key="1">
    <citation type="submission" date="2017-09" db="EMBL/GenBank/DDBJ databases">
        <title>Depth-based differentiation of microbial function through sediment-hosted aquifers and enrichment of novel symbionts in the deep terrestrial subsurface.</title>
        <authorList>
            <person name="Probst A.J."/>
            <person name="Ladd B."/>
            <person name="Jarett J.K."/>
            <person name="Geller-Mcgrath D.E."/>
            <person name="Sieber C.M.K."/>
            <person name="Emerson J.B."/>
            <person name="Anantharaman K."/>
            <person name="Thomas B.C."/>
            <person name="Malmstrom R."/>
            <person name="Stieglmeier M."/>
            <person name="Klingl A."/>
            <person name="Woyke T."/>
            <person name="Ryan C.M."/>
            <person name="Banfield J.F."/>
        </authorList>
    </citation>
    <scope>NUCLEOTIDE SEQUENCE [LARGE SCALE GENOMIC DNA]</scope>
</reference>
<sequence length="219" mass="24227">MQAVILAAGKGARLRPLTHTTPKPLLEVDGKRLIQHVLEALPENVDELFLVVNHLSEQIIDFLGSVWRGIPIHYVIQEPLSGTAGALFLLQEQLHDRFLVLNSDDLYNKQDLEELAKHDQSILVYETHRHLEAAAQIENEQFVGLGPGSLAVCGAYVLDKTIFETEPVEIHVSNYRELGLPQTLAESAAQFPITAVFASSWSQVGTPAQLEQAQKTHIG</sequence>
<accession>A0A2M7XCX8</accession>
<comment type="caution">
    <text evidence="4">The sequence shown here is derived from an EMBL/GenBank/DDBJ whole genome shotgun (WGS) entry which is preliminary data.</text>
</comment>
<dbReference type="PANTHER" id="PTHR43584:SF8">
    <property type="entry name" value="N-ACETYLMURAMATE ALPHA-1-PHOSPHATE URIDYLYLTRANSFERASE"/>
    <property type="match status" value="1"/>
</dbReference>